<keyword evidence="2" id="KW-0812">Transmembrane</keyword>
<organism evidence="3 4">
    <name type="scientific">Candidatus Bartonella washoeensis Sb944nv</name>
    <dbReference type="NCBI Taxonomy" id="1094563"/>
    <lineage>
        <taxon>Bacteria</taxon>
        <taxon>Pseudomonadati</taxon>
        <taxon>Pseudomonadota</taxon>
        <taxon>Alphaproteobacteria</taxon>
        <taxon>Hyphomicrobiales</taxon>
        <taxon>Bartonellaceae</taxon>
        <taxon>Bartonella</taxon>
    </lineage>
</organism>
<evidence type="ECO:0000256" key="2">
    <source>
        <dbReference type="SAM" id="Phobius"/>
    </source>
</evidence>
<comment type="caution">
    <text evidence="3">The sequence shown here is derived from an EMBL/GenBank/DDBJ whole genome shotgun (WGS) entry which is preliminary data.</text>
</comment>
<evidence type="ECO:0000313" key="4">
    <source>
        <dbReference type="Proteomes" id="UP000008947"/>
    </source>
</evidence>
<dbReference type="EMBL" id="AILU01000033">
    <property type="protein sequence ID" value="EJF78859.1"/>
    <property type="molecule type" value="Genomic_DNA"/>
</dbReference>
<dbReference type="Proteomes" id="UP000008947">
    <property type="component" value="Unassembled WGS sequence"/>
</dbReference>
<evidence type="ECO:0008006" key="5">
    <source>
        <dbReference type="Google" id="ProtNLM"/>
    </source>
</evidence>
<protein>
    <recommendedName>
        <fullName evidence="5">Type IV secretion system protein virB10</fullName>
    </recommendedName>
</protein>
<feature type="transmembrane region" description="Helical" evidence="2">
    <location>
        <begin position="27"/>
        <end position="46"/>
    </location>
</feature>
<evidence type="ECO:0000256" key="1">
    <source>
        <dbReference type="SAM" id="MobiDB-lite"/>
    </source>
</evidence>
<reference evidence="3 4" key="1">
    <citation type="submission" date="2012-03" db="EMBL/GenBank/DDBJ databases">
        <title>The Genome Sequence of Bartonella washoensis Sb944nv.</title>
        <authorList>
            <consortium name="The Broad Institute Genome Sequencing Platform"/>
            <consortium name="The Broad Institute Genome Sequencing Center for Infectious Disease"/>
            <person name="Feldgarden M."/>
            <person name="Kirby J."/>
            <person name="Kosoy M."/>
            <person name="Birtles R."/>
            <person name="Probert W.S."/>
            <person name="Chiaraviglio L."/>
            <person name="Young S.K."/>
            <person name="Zeng Q."/>
            <person name="Gargeya S."/>
            <person name="Fitzgerald M."/>
            <person name="Haas B."/>
            <person name="Abouelleil A."/>
            <person name="Alvarado L."/>
            <person name="Arachchi H.M."/>
            <person name="Berlin A."/>
            <person name="Chapman S.B."/>
            <person name="Gearin G."/>
            <person name="Goldberg J."/>
            <person name="Griggs A."/>
            <person name="Gujja S."/>
            <person name="Hansen M."/>
            <person name="Heiman D."/>
            <person name="Howarth C."/>
            <person name="Larimer J."/>
            <person name="Lui A."/>
            <person name="MacDonald P.J.P."/>
            <person name="McCowen C."/>
            <person name="Montmayeur A."/>
            <person name="Murphy C."/>
            <person name="Neiman D."/>
            <person name="Pearson M."/>
            <person name="Priest M."/>
            <person name="Roberts A."/>
            <person name="Saif S."/>
            <person name="Shea T."/>
            <person name="Sisk P."/>
            <person name="Stolte C."/>
            <person name="Sykes S."/>
            <person name="Wortman J."/>
            <person name="Nusbaum C."/>
            <person name="Birren B."/>
        </authorList>
    </citation>
    <scope>NUCLEOTIDE SEQUENCE [LARGE SCALE GENOMIC DNA]</scope>
    <source>
        <strain evidence="3 4">Sb944nv</strain>
    </source>
</reference>
<keyword evidence="4" id="KW-1185">Reference proteome</keyword>
<keyword evidence="2" id="KW-1133">Transmembrane helix</keyword>
<keyword evidence="2" id="KW-0472">Membrane</keyword>
<dbReference type="AlphaFoldDB" id="J0Q866"/>
<evidence type="ECO:0000313" key="3">
    <source>
        <dbReference type="EMBL" id="EJF78859.1"/>
    </source>
</evidence>
<dbReference type="HOGENOM" id="CLU_2663640_0_0_5"/>
<feature type="region of interest" description="Disordered" evidence="1">
    <location>
        <begin position="1"/>
        <end position="21"/>
    </location>
</feature>
<name>J0Q866_9HYPH</name>
<accession>J0Q866</accession>
<dbReference type="PATRIC" id="fig|1094563.3.peg.1445"/>
<feature type="region of interest" description="Disordered" evidence="1">
    <location>
        <begin position="54"/>
        <end position="75"/>
    </location>
</feature>
<gene>
    <name evidence="3" type="ORF">MCQ_01238</name>
</gene>
<sequence>MSDKSDTPINEDRGAIGDERNNISKSLGTKIVVIIVFLGFCAYVFWNILSTPTPTKNTAKPHKNSRKTFIIHSPL</sequence>
<proteinExistence type="predicted"/>
<dbReference type="RefSeq" id="WP_006924241.1">
    <property type="nucleotide sequence ID" value="NZ_JH725024.1"/>
</dbReference>